<dbReference type="InterPro" id="IPR007219">
    <property type="entry name" value="XnlR_reg_dom"/>
</dbReference>
<evidence type="ECO:0000256" key="7">
    <source>
        <dbReference type="SAM" id="MobiDB-lite"/>
    </source>
</evidence>
<dbReference type="PROSITE" id="PS50048">
    <property type="entry name" value="ZN2_CY6_FUNGAL_2"/>
    <property type="match status" value="1"/>
</dbReference>
<dbReference type="OMA" id="HIMDGSQ"/>
<evidence type="ECO:0000256" key="1">
    <source>
        <dbReference type="ARBA" id="ARBA00004123"/>
    </source>
</evidence>
<dbReference type="CDD" id="cd00067">
    <property type="entry name" value="GAL4"/>
    <property type="match status" value="1"/>
</dbReference>
<keyword evidence="2" id="KW-0479">Metal-binding</keyword>
<dbReference type="Pfam" id="PF04082">
    <property type="entry name" value="Fungal_trans"/>
    <property type="match status" value="1"/>
</dbReference>
<keyword evidence="10" id="KW-1185">Reference proteome</keyword>
<protein>
    <recommendedName>
        <fullName evidence="8">Zn(2)-C6 fungal-type domain-containing protein</fullName>
    </recommendedName>
</protein>
<dbReference type="CDD" id="cd12148">
    <property type="entry name" value="fungal_TF_MHR"/>
    <property type="match status" value="1"/>
</dbReference>
<dbReference type="AlphaFoldDB" id="A0A2H3DW38"/>
<dbReference type="InParanoid" id="A0A2H3DW38"/>
<keyword evidence="3" id="KW-0805">Transcription regulation</keyword>
<dbReference type="GO" id="GO:0000981">
    <property type="term" value="F:DNA-binding transcription factor activity, RNA polymerase II-specific"/>
    <property type="evidence" value="ECO:0007669"/>
    <property type="project" value="InterPro"/>
</dbReference>
<evidence type="ECO:0000256" key="2">
    <source>
        <dbReference type="ARBA" id="ARBA00022723"/>
    </source>
</evidence>
<feature type="compositionally biased region" description="Basic and acidic residues" evidence="7">
    <location>
        <begin position="100"/>
        <end position="117"/>
    </location>
</feature>
<evidence type="ECO:0000256" key="3">
    <source>
        <dbReference type="ARBA" id="ARBA00023015"/>
    </source>
</evidence>
<dbReference type="SMART" id="SM00906">
    <property type="entry name" value="Fungal_trans"/>
    <property type="match status" value="1"/>
</dbReference>
<reference evidence="10" key="1">
    <citation type="journal article" date="2017" name="Nat. Ecol. Evol.">
        <title>Genome expansion and lineage-specific genetic innovations in the forest pathogenic fungi Armillaria.</title>
        <authorList>
            <person name="Sipos G."/>
            <person name="Prasanna A.N."/>
            <person name="Walter M.C."/>
            <person name="O'Connor E."/>
            <person name="Balint B."/>
            <person name="Krizsan K."/>
            <person name="Kiss B."/>
            <person name="Hess J."/>
            <person name="Varga T."/>
            <person name="Slot J."/>
            <person name="Riley R."/>
            <person name="Boka B."/>
            <person name="Rigling D."/>
            <person name="Barry K."/>
            <person name="Lee J."/>
            <person name="Mihaltcheva S."/>
            <person name="LaButti K."/>
            <person name="Lipzen A."/>
            <person name="Waldron R."/>
            <person name="Moloney N.M."/>
            <person name="Sperisen C."/>
            <person name="Kredics L."/>
            <person name="Vagvoelgyi C."/>
            <person name="Patrignani A."/>
            <person name="Fitzpatrick D."/>
            <person name="Nagy I."/>
            <person name="Doyle S."/>
            <person name="Anderson J.B."/>
            <person name="Grigoriev I.V."/>
            <person name="Gueldener U."/>
            <person name="Muensterkoetter M."/>
            <person name="Nagy L.G."/>
        </authorList>
    </citation>
    <scope>NUCLEOTIDE SEQUENCE [LARGE SCALE GENOMIC DNA]</scope>
    <source>
        <strain evidence="10">Ar21-2</strain>
    </source>
</reference>
<dbReference type="STRING" id="47427.A0A2H3DW38"/>
<evidence type="ECO:0000256" key="4">
    <source>
        <dbReference type="ARBA" id="ARBA00023125"/>
    </source>
</evidence>
<dbReference type="GO" id="GO:0005634">
    <property type="term" value="C:nucleus"/>
    <property type="evidence" value="ECO:0007669"/>
    <property type="project" value="UniProtKB-SubCell"/>
</dbReference>
<dbReference type="InterPro" id="IPR036864">
    <property type="entry name" value="Zn2-C6_fun-type_DNA-bd_sf"/>
</dbReference>
<dbReference type="PROSITE" id="PS00463">
    <property type="entry name" value="ZN2_CY6_FUNGAL_1"/>
    <property type="match status" value="1"/>
</dbReference>
<dbReference type="EMBL" id="KZ293648">
    <property type="protein sequence ID" value="PBK98270.1"/>
    <property type="molecule type" value="Genomic_DNA"/>
</dbReference>
<dbReference type="GO" id="GO:0008270">
    <property type="term" value="F:zinc ion binding"/>
    <property type="evidence" value="ECO:0007669"/>
    <property type="project" value="InterPro"/>
</dbReference>
<comment type="subcellular location">
    <subcellularLocation>
        <location evidence="1">Nucleus</location>
    </subcellularLocation>
</comment>
<dbReference type="SUPFAM" id="SSF57701">
    <property type="entry name" value="Zn2/Cys6 DNA-binding domain"/>
    <property type="match status" value="1"/>
</dbReference>
<evidence type="ECO:0000256" key="6">
    <source>
        <dbReference type="ARBA" id="ARBA00023242"/>
    </source>
</evidence>
<dbReference type="OrthoDB" id="3163292at2759"/>
<sequence>MTGVTSSLYDANVGLFQPSQDGYDLRYQQNVNFDDYGQYQQPAQPVDDHHPTVPNQQQESYDDYDQMTNNILQNQLLPSISPLSVKQPQETHPNKTKPLLTRDKDGNSNRNGDDAFKRRPGACTRCKQVKMKCDFVPGEQTCQRCKPKGYRCIVEAPKPKVYERDRLLFEMRQKDAIIETLLKQLHNPYLATPHSINECFKSVSPSDANNPDVLAWLSHLKSGVQIGMGHPMEASEEGSGRLPHDQQYNLLAHSEVQEHEEMPTLLLESSRVPVGFRPGRRVTSQTKKERERETFQPVVAREALENSPEPEFRLGNSMGLNSPEIRALGFSRCFSRFAYFVLIWSFYKYINPFTALLDPVLLTPKSTLARCSVLFTVICAIASRYHPRKSSIYPIAMHFAKNSAANSLVLDEMKSVELCQAYILMSIYAVPERSWDRDQSRLYTGLAVSIATALHLDQTPKLNSATESEEREYLNRVRVWQFCHLLDQAIAIQLGKPCMMKEDTIIRHPGEWYKQSLYNIEYDVFLCGYDVLLRIVARFHEEVLLDRSGFINSERGNLQDVTMRYDLEIEIFKEEWKRKFKAGGAHRGAILRRSELHFYVAYFRLVIFSFGFHQAFHAGIEAWYDYFFTKCLEYAKSVIRCMNEDLAPTGFMRYAPDHHFMCAAFAVVFLFKLLRPEFSSLLDKADKDESVKLIEILINKLSSSDIAVDDRHTPKLYARFLATVLDKYQQSQETASGISQIVSPVNTGASRSVAGETDKESSDNWQKSFVAQGSASAGFTYWPEATHVTGGWSIPIGSDAELLHIMDGSQNINGNVEMGDRSGNIKDAMTTSIQN</sequence>
<proteinExistence type="predicted"/>
<organism evidence="9 10">
    <name type="scientific">Armillaria gallica</name>
    <name type="common">Bulbous honey fungus</name>
    <name type="synonym">Armillaria bulbosa</name>
    <dbReference type="NCBI Taxonomy" id="47427"/>
    <lineage>
        <taxon>Eukaryota</taxon>
        <taxon>Fungi</taxon>
        <taxon>Dikarya</taxon>
        <taxon>Basidiomycota</taxon>
        <taxon>Agaricomycotina</taxon>
        <taxon>Agaricomycetes</taxon>
        <taxon>Agaricomycetidae</taxon>
        <taxon>Agaricales</taxon>
        <taxon>Marasmiineae</taxon>
        <taxon>Physalacriaceae</taxon>
        <taxon>Armillaria</taxon>
    </lineage>
</organism>
<feature type="domain" description="Zn(2)-C6 fungal-type" evidence="8">
    <location>
        <begin position="122"/>
        <end position="154"/>
    </location>
</feature>
<feature type="region of interest" description="Disordered" evidence="7">
    <location>
        <begin position="84"/>
        <end position="119"/>
    </location>
</feature>
<name>A0A2H3DW38_ARMGA</name>
<keyword evidence="4" id="KW-0238">DNA-binding</keyword>
<dbReference type="Pfam" id="PF00172">
    <property type="entry name" value="Zn_clus"/>
    <property type="match status" value="1"/>
</dbReference>
<dbReference type="InterPro" id="IPR051089">
    <property type="entry name" value="prtT"/>
</dbReference>
<dbReference type="GO" id="GO:0006351">
    <property type="term" value="P:DNA-templated transcription"/>
    <property type="evidence" value="ECO:0007669"/>
    <property type="project" value="InterPro"/>
</dbReference>
<keyword evidence="5" id="KW-0804">Transcription</keyword>
<evidence type="ECO:0000313" key="9">
    <source>
        <dbReference type="EMBL" id="PBK98270.1"/>
    </source>
</evidence>
<accession>A0A2H3DW38</accession>
<feature type="region of interest" description="Disordered" evidence="7">
    <location>
        <begin position="38"/>
        <end position="58"/>
    </location>
</feature>
<keyword evidence="6" id="KW-0539">Nucleus</keyword>
<dbReference type="Proteomes" id="UP000217790">
    <property type="component" value="Unassembled WGS sequence"/>
</dbReference>
<evidence type="ECO:0000259" key="8">
    <source>
        <dbReference type="PROSITE" id="PS50048"/>
    </source>
</evidence>
<dbReference type="PANTHER" id="PTHR31845:SF19">
    <property type="entry name" value="TRANSCRIPTION FACTOR DOMAIN-CONTAINING PROTEIN"/>
    <property type="match status" value="1"/>
</dbReference>
<evidence type="ECO:0000313" key="10">
    <source>
        <dbReference type="Proteomes" id="UP000217790"/>
    </source>
</evidence>
<dbReference type="InterPro" id="IPR001138">
    <property type="entry name" value="Zn2Cys6_DnaBD"/>
</dbReference>
<evidence type="ECO:0000256" key="5">
    <source>
        <dbReference type="ARBA" id="ARBA00023163"/>
    </source>
</evidence>
<dbReference type="PANTHER" id="PTHR31845">
    <property type="entry name" value="FINGER DOMAIN PROTEIN, PUTATIVE-RELATED"/>
    <property type="match status" value="1"/>
</dbReference>
<dbReference type="SMART" id="SM00066">
    <property type="entry name" value="GAL4"/>
    <property type="match status" value="1"/>
</dbReference>
<dbReference type="GO" id="GO:0000976">
    <property type="term" value="F:transcription cis-regulatory region binding"/>
    <property type="evidence" value="ECO:0007669"/>
    <property type="project" value="TreeGrafter"/>
</dbReference>
<dbReference type="Gene3D" id="4.10.240.10">
    <property type="entry name" value="Zn(2)-C6 fungal-type DNA-binding domain"/>
    <property type="match status" value="1"/>
</dbReference>
<gene>
    <name evidence="9" type="ORF">ARMGADRAFT_1075128</name>
</gene>